<accession>A0ABW5Y7J0</accession>
<sequence length="265" mass="29838">MMKEILLITKDAEQAAEIAFAGRFAAQNQLKLVVAHTRAQKQKNFQPEPVLVQNASATKDISDKVNNWTNQAVLHESSAVVKPRIIDAARFNENELVAFIRKENFAMVISSPSAETPNLQDILNQLSCPLLLLPELLPSIPISRMAYLTDLRYCQQPVLNNLSKLRGLSLLLAHVCQQGLPDVSPAYGEALFADTIGKRNSRFELFFSHIKDTDMQKISDTLINTLRVDVLVCVNRQFHFQQLWGDRLPDKLPSHITIPVLIYPN</sequence>
<dbReference type="Proteomes" id="UP001597557">
    <property type="component" value="Unassembled WGS sequence"/>
</dbReference>
<evidence type="ECO:0008006" key="3">
    <source>
        <dbReference type="Google" id="ProtNLM"/>
    </source>
</evidence>
<dbReference type="EMBL" id="JBHUPD010000001">
    <property type="protein sequence ID" value="MFD2871255.1"/>
    <property type="molecule type" value="Genomic_DNA"/>
</dbReference>
<comment type="caution">
    <text evidence="1">The sequence shown here is derived from an EMBL/GenBank/DDBJ whole genome shotgun (WGS) entry which is preliminary data.</text>
</comment>
<evidence type="ECO:0000313" key="1">
    <source>
        <dbReference type="EMBL" id="MFD2871255.1"/>
    </source>
</evidence>
<reference evidence="2" key="1">
    <citation type="journal article" date="2019" name="Int. J. Syst. Evol. Microbiol.">
        <title>The Global Catalogue of Microorganisms (GCM) 10K type strain sequencing project: providing services to taxonomists for standard genome sequencing and annotation.</title>
        <authorList>
            <consortium name="The Broad Institute Genomics Platform"/>
            <consortium name="The Broad Institute Genome Sequencing Center for Infectious Disease"/>
            <person name="Wu L."/>
            <person name="Ma J."/>
        </authorList>
    </citation>
    <scope>NUCLEOTIDE SEQUENCE [LARGE SCALE GENOMIC DNA]</scope>
    <source>
        <strain evidence="2">KCTC 22437</strain>
    </source>
</reference>
<organism evidence="1 2">
    <name type="scientific">Mucilaginibacter ximonensis</name>
    <dbReference type="NCBI Taxonomy" id="538021"/>
    <lineage>
        <taxon>Bacteria</taxon>
        <taxon>Pseudomonadati</taxon>
        <taxon>Bacteroidota</taxon>
        <taxon>Sphingobacteriia</taxon>
        <taxon>Sphingobacteriales</taxon>
        <taxon>Sphingobacteriaceae</taxon>
        <taxon>Mucilaginibacter</taxon>
    </lineage>
</organism>
<evidence type="ECO:0000313" key="2">
    <source>
        <dbReference type="Proteomes" id="UP001597557"/>
    </source>
</evidence>
<proteinExistence type="predicted"/>
<gene>
    <name evidence="1" type="ORF">ACFS5N_02170</name>
</gene>
<protein>
    <recommendedName>
        <fullName evidence="3">Universal stress protein family protein</fullName>
    </recommendedName>
</protein>
<dbReference type="RefSeq" id="WP_377181758.1">
    <property type="nucleotide sequence ID" value="NZ_JBHUPD010000001.1"/>
</dbReference>
<name>A0ABW5Y7J0_9SPHI</name>
<keyword evidence="2" id="KW-1185">Reference proteome</keyword>